<reference evidence="9" key="1">
    <citation type="journal article" date="2014" name="Int. J. Syst. Evol. Microbiol.">
        <title>Complete genome sequence of Corynebacterium casei LMG S-19264T (=DSM 44701T), isolated from a smear-ripened cheese.</title>
        <authorList>
            <consortium name="US DOE Joint Genome Institute (JGI-PGF)"/>
            <person name="Walter F."/>
            <person name="Albersmeier A."/>
            <person name="Kalinowski J."/>
            <person name="Ruckert C."/>
        </authorList>
    </citation>
    <scope>NUCLEOTIDE SEQUENCE</scope>
    <source>
        <strain evidence="9">CGMCC 1.12785</strain>
    </source>
</reference>
<gene>
    <name evidence="9" type="ORF">GCM10011333_13890</name>
</gene>
<organism evidence="9 10">
    <name type="scientific">Sediminivirga luteola</name>
    <dbReference type="NCBI Taxonomy" id="1774748"/>
    <lineage>
        <taxon>Bacteria</taxon>
        <taxon>Bacillati</taxon>
        <taxon>Actinomycetota</taxon>
        <taxon>Actinomycetes</taxon>
        <taxon>Micrococcales</taxon>
        <taxon>Brevibacteriaceae</taxon>
        <taxon>Sediminivirga</taxon>
    </lineage>
</organism>
<protein>
    <submittedName>
        <fullName evidence="9">PTS lactose transporter subunit IIB</fullName>
    </submittedName>
</protein>
<dbReference type="Proteomes" id="UP000616114">
    <property type="component" value="Unassembled WGS sequence"/>
</dbReference>
<dbReference type="GO" id="GO:0008982">
    <property type="term" value="F:protein-N(PI)-phosphohistidine-sugar phosphotransferase activity"/>
    <property type="evidence" value="ECO:0007669"/>
    <property type="project" value="InterPro"/>
</dbReference>
<sequence>MRILVVCGAGASSTFVAQRIRRAAAEAALPYSVVAGHEASLPADLASADLVLLGPHLAQRLDDVRAQARPFGATVALLPDGIFTDQDGSRALAVVRDAVTGAQVEQPAAPNRAPTRRDLP</sequence>
<keyword evidence="6" id="KW-0418">Kinase</keyword>
<evidence type="ECO:0000256" key="2">
    <source>
        <dbReference type="ARBA" id="ARBA00022553"/>
    </source>
</evidence>
<evidence type="ECO:0000313" key="10">
    <source>
        <dbReference type="Proteomes" id="UP000616114"/>
    </source>
</evidence>
<comment type="caution">
    <text evidence="9">The sequence shown here is derived from an EMBL/GenBank/DDBJ whole genome shotgun (WGS) entry which is preliminary data.</text>
</comment>
<keyword evidence="2" id="KW-0597">Phosphoprotein</keyword>
<dbReference type="PANTHER" id="PTHR34581">
    <property type="entry name" value="PTS SYSTEM N,N'-DIACETYLCHITOBIOSE-SPECIFIC EIIB COMPONENT"/>
    <property type="match status" value="1"/>
</dbReference>
<feature type="modified residue" description="Phosphocysteine; by EIIA" evidence="7">
    <location>
        <position position="7"/>
    </location>
</feature>
<dbReference type="EMBL" id="BMFY01000005">
    <property type="protein sequence ID" value="GGA12275.1"/>
    <property type="molecule type" value="Genomic_DNA"/>
</dbReference>
<dbReference type="GO" id="GO:0016301">
    <property type="term" value="F:kinase activity"/>
    <property type="evidence" value="ECO:0007669"/>
    <property type="project" value="UniProtKB-KW"/>
</dbReference>
<dbReference type="PANTHER" id="PTHR34581:SF2">
    <property type="entry name" value="PTS SYSTEM N,N'-DIACETYLCHITOBIOSE-SPECIFIC EIIB COMPONENT"/>
    <property type="match status" value="1"/>
</dbReference>
<dbReference type="GO" id="GO:0009401">
    <property type="term" value="P:phosphoenolpyruvate-dependent sugar phosphotransferase system"/>
    <property type="evidence" value="ECO:0007669"/>
    <property type="project" value="UniProtKB-KW"/>
</dbReference>
<evidence type="ECO:0000256" key="1">
    <source>
        <dbReference type="ARBA" id="ARBA00022448"/>
    </source>
</evidence>
<dbReference type="Pfam" id="PF02302">
    <property type="entry name" value="PTS_IIB"/>
    <property type="match status" value="1"/>
</dbReference>
<keyword evidence="10" id="KW-1185">Reference proteome</keyword>
<dbReference type="InterPro" id="IPR013012">
    <property type="entry name" value="PTS_EIIB_3"/>
</dbReference>
<dbReference type="InterPro" id="IPR003501">
    <property type="entry name" value="PTS_EIIB_2/3"/>
</dbReference>
<evidence type="ECO:0000256" key="5">
    <source>
        <dbReference type="ARBA" id="ARBA00022683"/>
    </source>
</evidence>
<feature type="domain" description="PTS EIIB type-3" evidence="8">
    <location>
        <begin position="1"/>
        <end position="105"/>
    </location>
</feature>
<dbReference type="Gene3D" id="3.40.50.2300">
    <property type="match status" value="1"/>
</dbReference>
<keyword evidence="1" id="KW-0813">Transport</keyword>
<evidence type="ECO:0000313" key="9">
    <source>
        <dbReference type="EMBL" id="GGA12275.1"/>
    </source>
</evidence>
<evidence type="ECO:0000256" key="4">
    <source>
        <dbReference type="ARBA" id="ARBA00022679"/>
    </source>
</evidence>
<proteinExistence type="predicted"/>
<evidence type="ECO:0000259" key="8">
    <source>
        <dbReference type="PROSITE" id="PS51100"/>
    </source>
</evidence>
<dbReference type="AlphaFoldDB" id="A0A8J2TXR1"/>
<keyword evidence="3" id="KW-0762">Sugar transport</keyword>
<keyword evidence="4" id="KW-0808">Transferase</keyword>
<name>A0A8J2TXR1_9MICO</name>
<keyword evidence="5" id="KW-0598">Phosphotransferase system</keyword>
<reference evidence="9" key="2">
    <citation type="submission" date="2020-09" db="EMBL/GenBank/DDBJ databases">
        <authorList>
            <person name="Sun Q."/>
            <person name="Zhou Y."/>
        </authorList>
    </citation>
    <scope>NUCLEOTIDE SEQUENCE</scope>
    <source>
        <strain evidence="9">CGMCC 1.12785</strain>
    </source>
</reference>
<evidence type="ECO:0000256" key="7">
    <source>
        <dbReference type="PROSITE-ProRule" id="PRU00423"/>
    </source>
</evidence>
<dbReference type="PROSITE" id="PS51100">
    <property type="entry name" value="PTS_EIIB_TYPE_3"/>
    <property type="match status" value="1"/>
</dbReference>
<dbReference type="InterPro" id="IPR036095">
    <property type="entry name" value="PTS_EIIB-like_sf"/>
</dbReference>
<dbReference type="SUPFAM" id="SSF52794">
    <property type="entry name" value="PTS system IIB component-like"/>
    <property type="match status" value="1"/>
</dbReference>
<evidence type="ECO:0000256" key="3">
    <source>
        <dbReference type="ARBA" id="ARBA00022597"/>
    </source>
</evidence>
<dbReference type="RefSeq" id="WP_188550212.1">
    <property type="nucleotide sequence ID" value="NZ_BMFY01000005.1"/>
</dbReference>
<evidence type="ECO:0000256" key="6">
    <source>
        <dbReference type="ARBA" id="ARBA00022777"/>
    </source>
</evidence>
<accession>A0A8J2TXR1</accession>
<dbReference type="InterPro" id="IPR051819">
    <property type="entry name" value="PTS_sugar-specific_EIIB"/>
</dbReference>